<feature type="compositionally biased region" description="Basic and acidic residues" evidence="1">
    <location>
        <begin position="1183"/>
        <end position="1195"/>
    </location>
</feature>
<evidence type="ECO:0000313" key="3">
    <source>
        <dbReference type="EMBL" id="KAJ7327104.1"/>
    </source>
</evidence>
<dbReference type="OrthoDB" id="8945866at2759"/>
<feature type="compositionally biased region" description="Polar residues" evidence="1">
    <location>
        <begin position="300"/>
        <end position="356"/>
    </location>
</feature>
<dbReference type="InterPro" id="IPR052303">
    <property type="entry name" value="CEFIP"/>
</dbReference>
<organism evidence="3 4">
    <name type="scientific">Phrynocephalus forsythii</name>
    <dbReference type="NCBI Taxonomy" id="171643"/>
    <lineage>
        <taxon>Eukaryota</taxon>
        <taxon>Metazoa</taxon>
        <taxon>Chordata</taxon>
        <taxon>Craniata</taxon>
        <taxon>Vertebrata</taxon>
        <taxon>Euteleostomi</taxon>
        <taxon>Lepidosauria</taxon>
        <taxon>Squamata</taxon>
        <taxon>Bifurcata</taxon>
        <taxon>Unidentata</taxon>
        <taxon>Episquamata</taxon>
        <taxon>Toxicofera</taxon>
        <taxon>Iguania</taxon>
        <taxon>Acrodonta</taxon>
        <taxon>Agamidae</taxon>
        <taxon>Agaminae</taxon>
        <taxon>Phrynocephalus</taxon>
    </lineage>
</organism>
<feature type="domain" description="DUF4585" evidence="2">
    <location>
        <begin position="1506"/>
        <end position="1581"/>
    </location>
</feature>
<feature type="compositionally biased region" description="Polar residues" evidence="1">
    <location>
        <begin position="977"/>
        <end position="989"/>
    </location>
</feature>
<feature type="compositionally biased region" description="Polar residues" evidence="1">
    <location>
        <begin position="130"/>
        <end position="142"/>
    </location>
</feature>
<feature type="compositionally biased region" description="Low complexity" evidence="1">
    <location>
        <begin position="1295"/>
        <end position="1305"/>
    </location>
</feature>
<dbReference type="EMBL" id="JAPFRF010000007">
    <property type="protein sequence ID" value="KAJ7327104.1"/>
    <property type="molecule type" value="Genomic_DNA"/>
</dbReference>
<feature type="compositionally biased region" description="Basic and acidic residues" evidence="1">
    <location>
        <begin position="792"/>
        <end position="805"/>
    </location>
</feature>
<feature type="region of interest" description="Disordered" evidence="1">
    <location>
        <begin position="91"/>
        <end position="142"/>
    </location>
</feature>
<name>A0A9Q0XTQ3_9SAUR</name>
<dbReference type="InterPro" id="IPR027838">
    <property type="entry name" value="DUF4585"/>
</dbReference>
<feature type="compositionally biased region" description="Pro residues" evidence="1">
    <location>
        <begin position="1424"/>
        <end position="1433"/>
    </location>
</feature>
<keyword evidence="4" id="KW-1185">Reference proteome</keyword>
<dbReference type="Proteomes" id="UP001142489">
    <property type="component" value="Unassembled WGS sequence"/>
</dbReference>
<feature type="region of interest" description="Disordered" evidence="1">
    <location>
        <begin position="1173"/>
        <end position="1356"/>
    </location>
</feature>
<feature type="region of interest" description="Disordered" evidence="1">
    <location>
        <begin position="1017"/>
        <end position="1043"/>
    </location>
</feature>
<feature type="compositionally biased region" description="Pro residues" evidence="1">
    <location>
        <begin position="1306"/>
        <end position="1315"/>
    </location>
</feature>
<feature type="compositionally biased region" description="Low complexity" evidence="1">
    <location>
        <begin position="1253"/>
        <end position="1274"/>
    </location>
</feature>
<evidence type="ECO:0000259" key="2">
    <source>
        <dbReference type="Pfam" id="PF15232"/>
    </source>
</evidence>
<evidence type="ECO:0000256" key="1">
    <source>
        <dbReference type="SAM" id="MobiDB-lite"/>
    </source>
</evidence>
<accession>A0A9Q0XTQ3</accession>
<dbReference type="PANTHER" id="PTHR33775:SF4">
    <property type="entry name" value="CHROMOSOME 4 OPEN READING FRAME 54"/>
    <property type="match status" value="1"/>
</dbReference>
<reference evidence="3" key="1">
    <citation type="journal article" date="2023" name="DNA Res.">
        <title>Chromosome-level genome assembly of Phrynocephalus forsythii using third-generation DNA sequencing and Hi-C analysis.</title>
        <authorList>
            <person name="Qi Y."/>
            <person name="Zhao W."/>
            <person name="Zhao Y."/>
            <person name="Niu C."/>
            <person name="Cao S."/>
            <person name="Zhang Y."/>
        </authorList>
    </citation>
    <scope>NUCLEOTIDE SEQUENCE</scope>
    <source>
        <tissue evidence="3">Muscle</tissue>
    </source>
</reference>
<gene>
    <name evidence="3" type="ORF">JRQ81_016863</name>
</gene>
<comment type="caution">
    <text evidence="3">The sequence shown here is derived from an EMBL/GenBank/DDBJ whole genome shotgun (WGS) entry which is preliminary data.</text>
</comment>
<sequence>MEAVTKSPAEQITVQNGNAGESSRGVMKQHSQEPSTSSSEESKYVEIYDFPGGRGESPQTLKLTLAGNGNKVALIGPKNGPCGVTEGNRLANNTLADESGNRESLEYKSKMEGSPSPVGTKAGEVGGSIPRTTPEGSENTFPPSISNIQLYTNGCLESSSSSCPSPVEKTGCFPKLDDLERGGKTSSSSFGYDSDEDDDADGKEICLSNQRGRCQRASQLLQPAHSDNAENNSNNNDEAHYITTHEIQLSEVDHDMDFDYGLASRWDFEDNNVIYSFVDYASFGSEETLADTQTEEDNSCYLSTTTSDPNNQTDSIDNTSSTEIVSINSENDTPSTDKCASSEESQSKNPSNMSENSAGQILLSIKPTSKAINEPSNQHEKQNIVYAAKHEGDMSLCVSTAHERNATLKQDVFHDYAKKFIAVPARLQTKCGAIKARELGGYSSGASSVVSELDDADKEVRSLTARAFRSLAYPYFDTLNLSSSESSTSLSDHNIGINRWSTYLDLKCGSLGQKAEQNLFKSTTASDAWNRSTGTKTTSDQFYIHSNKSQTKALEFVVSKLDGEITHVETPACFEKRIQSGSRVVTLLETLNFSSNNNVGVPRPAKPSENAAVGSSCTDEVTDTLPKELCNEACKQTGMAAETMEVTQKKSKFASSLLKNVISKKMQLEHEFKMERGEITDTTYSGMSTSLSSKEVDSTVKDKLKDGCLQRQNSRYSEGSSDYTIVTGDDLGEFFDSKSSTSKPSTPREGNISLDRSLSETFIEETCKIKDSASETLKATFLRSQNSAFRTWKEKEAEKKEEKAHVGKLKNSSRGDWKADLGEISAGKSTKMSRLFVPNIQQTKEKQSSMQVTKYCSATNAAAQTAIATTMLKPKPPEIKISLGSVQQNKDHSFNIAKLLTPKIVGSIPNLFKTVDDARSQPQKKFKGESVDKVPQFQVRDVRESKPKVHGPLHQVRDVRKLIKSNYGHESGDNNSDRASVNSEQGNSEQKPRQLVAAGIPRPLSPMVITCQAVSNSKEGKRFSKTSEMGAKASSGGKMLPSNQEGTILVHRTSGRLPVATIAPNKSDPRQPAVLKIVSKTSVPWRHQSQPPPATAETSNKVGPLVATREEESPPEEVAKASVPVNHQALEKLTAAVRSMEELYSFSKNEWKRKSDPLPITGSHVLSLIAREEGSTGAMPGGGREEATAGAKAEDQESGLAASPNSTIANNRAAPERQPRSRASANPTKKAEKVSAKTAAFESLALPRDRPRGPGLRGEAATAATTTASASASAGPTERGRAPVEPRGPFPSNTAQAQKAKAPALPQEPSPPPPSSRGLKGQAGLRSVKLFGDRRPGGCAEADQGPKTAAAAAAAAPPDCGNYLAIPLKAAAAAVGEPAGRSASADEEGRPGLVSAASTAAALYSHQAAYPSGRGPGGPNQAKAPPPPPPPPPTEDRGHVPTRAAAAPQAPAPRQPQAAPPLDLAPIFPQAFSLAAALAGASQPSAAPLLCFSPPTMAAAEPSAFPPAQTQRKVLLDLSTGQCYVVETPVQPPPQKRRLFDPETGQYVEVPLPAQAPPQPPPSLPAAVAPMTLPVSPLALGTAAGTYGAPAPAAAYMIYPGFLPPAVLSAGALQGPLVAQQPGGELSAVASASPGAESPYYMPTGKGAPPPAAAAPGEGKAPLISITSQPMGPRIVAPPSFDGTTMRFVVEHR</sequence>
<feature type="region of interest" description="Disordered" evidence="1">
    <location>
        <begin position="1083"/>
        <end position="1123"/>
    </location>
</feature>
<feature type="region of interest" description="Disordered" evidence="1">
    <location>
        <begin position="1"/>
        <end position="56"/>
    </location>
</feature>
<feature type="region of interest" description="Disordered" evidence="1">
    <location>
        <begin position="289"/>
        <end position="356"/>
    </location>
</feature>
<dbReference type="Pfam" id="PF15232">
    <property type="entry name" value="DUF4585"/>
    <property type="match status" value="1"/>
</dbReference>
<feature type="region of interest" description="Disordered" evidence="1">
    <location>
        <begin position="966"/>
        <end position="993"/>
    </location>
</feature>
<feature type="region of interest" description="Disordered" evidence="1">
    <location>
        <begin position="173"/>
        <end position="203"/>
    </location>
</feature>
<dbReference type="PANTHER" id="PTHR33775">
    <property type="entry name" value="CARDIAC-ENRICHED FHL2-INTERACTING PROTEIN-RELATED"/>
    <property type="match status" value="1"/>
</dbReference>
<protein>
    <recommendedName>
        <fullName evidence="2">DUF4585 domain-containing protein</fullName>
    </recommendedName>
</protein>
<proteinExistence type="predicted"/>
<feature type="compositionally biased region" description="Basic and acidic residues" evidence="1">
    <location>
        <begin position="99"/>
        <end position="111"/>
    </location>
</feature>
<feature type="region of interest" description="Disordered" evidence="1">
    <location>
        <begin position="1373"/>
        <end position="1463"/>
    </location>
</feature>
<feature type="region of interest" description="Disordered" evidence="1">
    <location>
        <begin position="792"/>
        <end position="813"/>
    </location>
</feature>
<evidence type="ECO:0000313" key="4">
    <source>
        <dbReference type="Proteomes" id="UP001142489"/>
    </source>
</evidence>
<feature type="compositionally biased region" description="Polar residues" evidence="1">
    <location>
        <begin position="8"/>
        <end position="21"/>
    </location>
</feature>